<sequence length="62" mass="7101">FSAQIPGQLSVQINNISQDAEWKFHVFVAWSFISIWGFLSFLRVAYIFGDIVKVKDRPRVAG</sequence>
<evidence type="ECO:0000313" key="2">
    <source>
        <dbReference type="EMBL" id="MCK8782716.1"/>
    </source>
</evidence>
<feature type="transmembrane region" description="Helical" evidence="1">
    <location>
        <begin position="27"/>
        <end position="49"/>
    </location>
</feature>
<dbReference type="Proteomes" id="UP001202827">
    <property type="component" value="Unassembled WGS sequence"/>
</dbReference>
<accession>A0ABT0IY67</accession>
<evidence type="ECO:0000256" key="1">
    <source>
        <dbReference type="SAM" id="Phobius"/>
    </source>
</evidence>
<dbReference type="EMBL" id="JALPRY010000039">
    <property type="protein sequence ID" value="MCK8782716.1"/>
    <property type="molecule type" value="Genomic_DNA"/>
</dbReference>
<proteinExistence type="predicted"/>
<evidence type="ECO:0000313" key="3">
    <source>
        <dbReference type="Proteomes" id="UP001202827"/>
    </source>
</evidence>
<keyword evidence="1" id="KW-1133">Transmembrane helix</keyword>
<keyword evidence="1" id="KW-0472">Membrane</keyword>
<gene>
    <name evidence="2" type="ORF">M0654_22390</name>
</gene>
<reference evidence="2 3" key="1">
    <citation type="submission" date="2022-04" db="EMBL/GenBank/DDBJ databases">
        <title>Rhizobium coralii sp. nov., isolated from coral Turbinaria peltata.</title>
        <authorList>
            <person name="Sun H."/>
        </authorList>
    </citation>
    <scope>NUCLEOTIDE SEQUENCE [LARGE SCALE GENOMIC DNA]</scope>
    <source>
        <strain evidence="2 3">NTR19</strain>
    </source>
</reference>
<feature type="non-terminal residue" evidence="2">
    <location>
        <position position="1"/>
    </location>
</feature>
<dbReference type="RefSeq" id="WP_248684971.1">
    <property type="nucleotide sequence ID" value="NZ_JALPRY010000039.1"/>
</dbReference>
<name>A0ABT0IY67_9HYPH</name>
<keyword evidence="1" id="KW-0812">Transmembrane</keyword>
<keyword evidence="3" id="KW-1185">Reference proteome</keyword>
<organism evidence="2 3">
    <name type="scientific">Neorhizobium turbinariae</name>
    <dbReference type="NCBI Taxonomy" id="2937795"/>
    <lineage>
        <taxon>Bacteria</taxon>
        <taxon>Pseudomonadati</taxon>
        <taxon>Pseudomonadota</taxon>
        <taxon>Alphaproteobacteria</taxon>
        <taxon>Hyphomicrobiales</taxon>
        <taxon>Rhizobiaceae</taxon>
        <taxon>Rhizobium/Agrobacterium group</taxon>
        <taxon>Neorhizobium</taxon>
    </lineage>
</organism>
<comment type="caution">
    <text evidence="2">The sequence shown here is derived from an EMBL/GenBank/DDBJ whole genome shotgun (WGS) entry which is preliminary data.</text>
</comment>
<protein>
    <submittedName>
        <fullName evidence="2">Uncharacterized protein</fullName>
    </submittedName>
</protein>